<reference evidence="1" key="1">
    <citation type="submission" date="2022-03" db="EMBL/GenBank/DDBJ databases">
        <title>Draft genome sequence of Aduncisulcus paluster, a free-living microaerophilic Fornicata.</title>
        <authorList>
            <person name="Yuyama I."/>
            <person name="Kume K."/>
            <person name="Tamura T."/>
            <person name="Inagaki Y."/>
            <person name="Hashimoto T."/>
        </authorList>
    </citation>
    <scope>NUCLEOTIDE SEQUENCE</scope>
    <source>
        <strain evidence="1">NY0171</strain>
    </source>
</reference>
<gene>
    <name evidence="1" type="ORF">ADUPG1_006261</name>
</gene>
<accession>A0ABQ5KHG6</accession>
<evidence type="ECO:0000313" key="2">
    <source>
        <dbReference type="Proteomes" id="UP001057375"/>
    </source>
</evidence>
<evidence type="ECO:0000313" key="1">
    <source>
        <dbReference type="EMBL" id="GKT31957.1"/>
    </source>
</evidence>
<dbReference type="Proteomes" id="UP001057375">
    <property type="component" value="Unassembled WGS sequence"/>
</dbReference>
<dbReference type="EMBL" id="BQXS01009790">
    <property type="protein sequence ID" value="GKT31957.1"/>
    <property type="molecule type" value="Genomic_DNA"/>
</dbReference>
<sequence length="168" mass="19021">MSKLVYNATIIDREARTCNPLACLWPAVEVCINWAKKERYTPVSHPDLIASLANYMHVTRYCRDISLFLTDTRIINWARLIEKEAKIGGPMEEEDRLRTLNCWAWLMGSFADDTTTRFHYLLKELGDTSNDFLGWVLANGGDPEEIEIARKVATPSVPAPATTDSGEK</sequence>
<name>A0ABQ5KHG6_9EUKA</name>
<comment type="caution">
    <text evidence="1">The sequence shown here is derived from an EMBL/GenBank/DDBJ whole genome shotgun (WGS) entry which is preliminary data.</text>
</comment>
<protein>
    <submittedName>
        <fullName evidence="1">Uncharacterized protein</fullName>
    </submittedName>
</protein>
<proteinExistence type="predicted"/>
<keyword evidence="2" id="KW-1185">Reference proteome</keyword>
<organism evidence="1 2">
    <name type="scientific">Aduncisulcus paluster</name>
    <dbReference type="NCBI Taxonomy" id="2918883"/>
    <lineage>
        <taxon>Eukaryota</taxon>
        <taxon>Metamonada</taxon>
        <taxon>Carpediemonas-like organisms</taxon>
        <taxon>Aduncisulcus</taxon>
    </lineage>
</organism>